<keyword evidence="12" id="KW-0012">Acyltransferase</keyword>
<evidence type="ECO:0000256" key="11">
    <source>
        <dbReference type="ARBA" id="ARBA00023242"/>
    </source>
</evidence>
<keyword evidence="6" id="KW-0863">Zinc-finger</keyword>
<dbReference type="PANTHER" id="PTHR10615:SF219">
    <property type="entry name" value="HISTONE ACETYLTRANSFERASE KAT5"/>
    <property type="match status" value="1"/>
</dbReference>
<evidence type="ECO:0000256" key="2">
    <source>
        <dbReference type="ARBA" id="ARBA00010107"/>
    </source>
</evidence>
<dbReference type="Gene3D" id="3.40.630.30">
    <property type="match status" value="1"/>
</dbReference>
<dbReference type="GO" id="GO:0046972">
    <property type="term" value="F:histone H4K16 acetyltransferase activity"/>
    <property type="evidence" value="ECO:0007669"/>
    <property type="project" value="TreeGrafter"/>
</dbReference>
<dbReference type="SUPFAM" id="SSF55729">
    <property type="entry name" value="Acyl-CoA N-acyltransferases (Nat)"/>
    <property type="match status" value="1"/>
</dbReference>
<keyword evidence="11" id="KW-0539">Nucleus</keyword>
<feature type="region of interest" description="Disordered" evidence="15">
    <location>
        <begin position="1"/>
        <end position="119"/>
    </location>
</feature>
<evidence type="ECO:0000256" key="4">
    <source>
        <dbReference type="ARBA" id="ARBA00022679"/>
    </source>
</evidence>
<dbReference type="GO" id="GO:0035267">
    <property type="term" value="C:NuA4 histone acetyltransferase complex"/>
    <property type="evidence" value="ECO:0007669"/>
    <property type="project" value="TreeGrafter"/>
</dbReference>
<keyword evidence="8" id="KW-0007">Acetylation</keyword>
<organism evidence="17 18">
    <name type="scientific">Cephalotrichum gorgonifer</name>
    <dbReference type="NCBI Taxonomy" id="2041049"/>
    <lineage>
        <taxon>Eukaryota</taxon>
        <taxon>Fungi</taxon>
        <taxon>Dikarya</taxon>
        <taxon>Ascomycota</taxon>
        <taxon>Pezizomycotina</taxon>
        <taxon>Sordariomycetes</taxon>
        <taxon>Hypocreomycetidae</taxon>
        <taxon>Microascales</taxon>
        <taxon>Microascaceae</taxon>
        <taxon>Cephalotrichum</taxon>
    </lineage>
</organism>
<dbReference type="EC" id="2.3.1.48" evidence="3"/>
<evidence type="ECO:0000256" key="8">
    <source>
        <dbReference type="ARBA" id="ARBA00022990"/>
    </source>
</evidence>
<keyword evidence="4" id="KW-0808">Transferase</keyword>
<feature type="compositionally biased region" description="Basic and acidic residues" evidence="15">
    <location>
        <begin position="87"/>
        <end position="99"/>
    </location>
</feature>
<evidence type="ECO:0000256" key="9">
    <source>
        <dbReference type="ARBA" id="ARBA00023015"/>
    </source>
</evidence>
<dbReference type="GO" id="GO:0005634">
    <property type="term" value="C:nucleus"/>
    <property type="evidence" value="ECO:0007669"/>
    <property type="project" value="UniProtKB-SubCell"/>
</dbReference>
<dbReference type="GO" id="GO:0006355">
    <property type="term" value="P:regulation of DNA-templated transcription"/>
    <property type="evidence" value="ECO:0007669"/>
    <property type="project" value="InterPro"/>
</dbReference>
<dbReference type="Pfam" id="PF01853">
    <property type="entry name" value="MOZ_SAS"/>
    <property type="match status" value="1"/>
</dbReference>
<dbReference type="InterPro" id="IPR050603">
    <property type="entry name" value="MYST_HAT"/>
</dbReference>
<gene>
    <name evidence="17" type="ORF">DNG_07134</name>
</gene>
<dbReference type="InterPro" id="IPR036388">
    <property type="entry name" value="WH-like_DNA-bd_sf"/>
</dbReference>
<evidence type="ECO:0000313" key="17">
    <source>
        <dbReference type="EMBL" id="SPO04449.1"/>
    </source>
</evidence>
<feature type="domain" description="MYST-type HAT" evidence="16">
    <location>
        <begin position="200"/>
        <end position="532"/>
    </location>
</feature>
<name>A0AAE8N2V5_9PEZI</name>
<evidence type="ECO:0000256" key="5">
    <source>
        <dbReference type="ARBA" id="ARBA00022723"/>
    </source>
</evidence>
<dbReference type="AlphaFoldDB" id="A0AAE8N2V5"/>
<dbReference type="PANTHER" id="PTHR10615">
    <property type="entry name" value="HISTONE ACETYLTRANSFERASE"/>
    <property type="match status" value="1"/>
</dbReference>
<keyword evidence="5" id="KW-0479">Metal-binding</keyword>
<protein>
    <recommendedName>
        <fullName evidence="3">histone acetyltransferase</fullName>
        <ecNumber evidence="3">2.3.1.48</ecNumber>
    </recommendedName>
</protein>
<dbReference type="Gene3D" id="1.10.10.10">
    <property type="entry name" value="Winged helix-like DNA-binding domain superfamily/Winged helix DNA-binding domain"/>
    <property type="match status" value="1"/>
</dbReference>
<accession>A0AAE8N2V5</accession>
<dbReference type="FunFam" id="3.40.630.30:FF:000067">
    <property type="entry name" value="Histone acetyltransferase"/>
    <property type="match status" value="1"/>
</dbReference>
<feature type="compositionally biased region" description="Low complexity" evidence="15">
    <location>
        <begin position="156"/>
        <end position="165"/>
    </location>
</feature>
<evidence type="ECO:0000256" key="10">
    <source>
        <dbReference type="ARBA" id="ARBA00023163"/>
    </source>
</evidence>
<dbReference type="InterPro" id="IPR016181">
    <property type="entry name" value="Acyl_CoA_acyltransferase"/>
</dbReference>
<dbReference type="CDD" id="cd04301">
    <property type="entry name" value="NAT_SF"/>
    <property type="match status" value="1"/>
</dbReference>
<evidence type="ECO:0000256" key="3">
    <source>
        <dbReference type="ARBA" id="ARBA00013184"/>
    </source>
</evidence>
<comment type="function">
    <text evidence="13">Catalytic component of the NuA4 histone acetyltransferase (HAT) complex which is involved in epigenetic transcriptional activation of selected genes principally by acetylation of nucleosomal histones H4, H3, H2B, H2A and H2A variant H2A.Z. Acetylates histone H4 to form H4K5ac, H4K8ac, H4K12ac and H4K16ac, histone H3 to form H3K14ac, and histone H2A to form H2AK4ac and H2AK7ac. The NuA4 complex is involved in the DNA damage response and is required for chromosome segregation. The NuA4 complex plays a direct role in repair of DNA double-strand breaks (DSBs) through homologous recombination. Recruitment to promoters depends on H3K4me. Also acetylates non-histone proteins. In addition to protein acetyltransferase, can use different acyl-CoA substrates, such as 2-hydroxyisobutanoyl-CoA (2-hydroxyisobutyryl-CoA) or (2E)-butenoyl-CoA (crotonyl-CoA), and is able to mediate protein 2-hydroxyisobutyrylation and crotonylation, respectively.</text>
</comment>
<evidence type="ECO:0000256" key="7">
    <source>
        <dbReference type="ARBA" id="ARBA00022833"/>
    </source>
</evidence>
<evidence type="ECO:0000256" key="15">
    <source>
        <dbReference type="SAM" id="MobiDB-lite"/>
    </source>
</evidence>
<evidence type="ECO:0000256" key="6">
    <source>
        <dbReference type="ARBA" id="ARBA00022771"/>
    </source>
</evidence>
<dbReference type="Gene3D" id="3.30.60.60">
    <property type="entry name" value="N-acetyl transferase-like"/>
    <property type="match status" value="1"/>
</dbReference>
<dbReference type="PROSITE" id="PS51726">
    <property type="entry name" value="MYST_HAT"/>
    <property type="match status" value="1"/>
</dbReference>
<feature type="region of interest" description="Disordered" evidence="15">
    <location>
        <begin position="303"/>
        <end position="330"/>
    </location>
</feature>
<comment type="subcellular location">
    <subcellularLocation>
        <location evidence="1">Nucleus</location>
    </subcellularLocation>
</comment>
<comment type="similarity">
    <text evidence="2">Belongs to the MYST (SAS/MOZ) family.</text>
</comment>
<evidence type="ECO:0000259" key="16">
    <source>
        <dbReference type="PROSITE" id="PS51726"/>
    </source>
</evidence>
<keyword evidence="7" id="KW-0862">Zinc</keyword>
<proteinExistence type="inferred from homology"/>
<sequence>MPPAKRKRQNNDTEDGTQAPVITRRATRHTPNPGPPAPDPPGKDPATASDAPNTRRGRQAASSMKAPAAPTATKQTKAKDTTAPAKMETKAKTRAKAKDMAAPANSGAANTPGALSGPKYTQTTLKWNVAADAHPKIEQPGTSDVTMAPTEDVKAPRQAPSAKPRPAPKRGAARPAQKSSDKPAPSKTQPPAKKACVPSTTDRNIDKVVLGDICFRTWYPSYYGKDVLGDTSSGGAGAGAGAGTGKHGQPRKADRDACPVLDRLYVCPCCFKYSKELVTWWEHVRVCESRGFVPGRRVYVHPKTSRTVPPAPAETNGKGPKRRRGDGGGVAAVPQAVQDEGEWSVWEVDGAKEGLFCQNLSLFAKLFLDNKSVFFDVTGFNYFLLVFSRPPSSPASEPKHQICGFFSKEKLSWDNNNLACILVFPPWQRKGLGSLLMGASYEISRKEGILGGPEKPISELGRKGYGRFWAGEIARWLLTTGAAGADGGELIVDVGDVSDATWIAPEDCLSVLRDMGVVEDDGMGPKKSAPAPGGDAQGEDGEATDGAGADAAEVPEPELVPRVRIVLDAVRAWVANQRISLEKTCDPDGFEPSFVEELERKAVAVKNCGAD</sequence>
<evidence type="ECO:0000256" key="12">
    <source>
        <dbReference type="ARBA" id="ARBA00023315"/>
    </source>
</evidence>
<comment type="caution">
    <text evidence="17">The sequence shown here is derived from an EMBL/GenBank/DDBJ whole genome shotgun (WGS) entry which is preliminary data.</text>
</comment>
<keyword evidence="18" id="KW-1185">Reference proteome</keyword>
<dbReference type="EMBL" id="ONZQ02000010">
    <property type="protein sequence ID" value="SPO04449.1"/>
    <property type="molecule type" value="Genomic_DNA"/>
</dbReference>
<keyword evidence="9" id="KW-0805">Transcription regulation</keyword>
<dbReference type="GO" id="GO:0008270">
    <property type="term" value="F:zinc ion binding"/>
    <property type="evidence" value="ECO:0007669"/>
    <property type="project" value="UniProtKB-KW"/>
</dbReference>
<reference evidence="17" key="1">
    <citation type="submission" date="2018-03" db="EMBL/GenBank/DDBJ databases">
        <authorList>
            <person name="Guldener U."/>
        </authorList>
    </citation>
    <scope>NUCLEOTIDE SEQUENCE</scope>
</reference>
<evidence type="ECO:0000256" key="14">
    <source>
        <dbReference type="PIRSR" id="PIRSR602717-51"/>
    </source>
</evidence>
<feature type="active site" description="Proton donor/acceptor" evidence="14">
    <location>
        <position position="454"/>
    </location>
</feature>
<evidence type="ECO:0000256" key="13">
    <source>
        <dbReference type="ARBA" id="ARBA00045805"/>
    </source>
</evidence>
<dbReference type="Proteomes" id="UP001187682">
    <property type="component" value="Unassembled WGS sequence"/>
</dbReference>
<keyword evidence="10" id="KW-0804">Transcription</keyword>
<feature type="region of interest" description="Disordered" evidence="15">
    <location>
        <begin position="520"/>
        <end position="555"/>
    </location>
</feature>
<dbReference type="InterPro" id="IPR002717">
    <property type="entry name" value="HAT_MYST-type"/>
</dbReference>
<evidence type="ECO:0000313" key="18">
    <source>
        <dbReference type="Proteomes" id="UP001187682"/>
    </source>
</evidence>
<feature type="compositionally biased region" description="Low complexity" evidence="15">
    <location>
        <begin position="59"/>
        <end position="86"/>
    </location>
</feature>
<feature type="region of interest" description="Disordered" evidence="15">
    <location>
        <begin position="131"/>
        <end position="200"/>
    </location>
</feature>
<evidence type="ECO:0000256" key="1">
    <source>
        <dbReference type="ARBA" id="ARBA00004123"/>
    </source>
</evidence>